<dbReference type="AlphaFoldDB" id="A0A2P8GV74"/>
<evidence type="ECO:0000256" key="1">
    <source>
        <dbReference type="SAM" id="MobiDB-lite"/>
    </source>
</evidence>
<name>A0A2P8GV74_9MICO</name>
<sequence>MLSEISIRRTVAFLGSVGLFVWILVLFFVPGATSGDVPVADATGTTTEEQHDIECSAIASIADGKEAIDWPLDDDGERSASTSSAVAEAGRLCDRFRDARSTHMTVLAAPTIVFGVYALWGSKRRDDVATENADPEHTDGRGGPTVP</sequence>
<evidence type="ECO:0000313" key="3">
    <source>
        <dbReference type="EMBL" id="PSL37861.1"/>
    </source>
</evidence>
<keyword evidence="2" id="KW-0812">Transmembrane</keyword>
<keyword evidence="6" id="KW-1185">Reference proteome</keyword>
<proteinExistence type="predicted"/>
<protein>
    <submittedName>
        <fullName evidence="3">Uncharacterized protein</fullName>
    </submittedName>
</protein>
<dbReference type="RefSeq" id="WP_106562945.1">
    <property type="nucleotide sequence ID" value="NZ_PYAU01000001.1"/>
</dbReference>
<dbReference type="EMBL" id="RZGY01000001">
    <property type="protein sequence ID" value="RUQ87568.1"/>
    <property type="molecule type" value="Genomic_DNA"/>
</dbReference>
<feature type="region of interest" description="Disordered" evidence="1">
    <location>
        <begin position="127"/>
        <end position="147"/>
    </location>
</feature>
<feature type="transmembrane region" description="Helical" evidence="2">
    <location>
        <begin position="12"/>
        <end position="29"/>
    </location>
</feature>
<dbReference type="EMBL" id="PYAU01000001">
    <property type="protein sequence ID" value="PSL37861.1"/>
    <property type="molecule type" value="Genomic_DNA"/>
</dbReference>
<evidence type="ECO:0000313" key="4">
    <source>
        <dbReference type="EMBL" id="RUQ87568.1"/>
    </source>
</evidence>
<reference evidence="4 6" key="2">
    <citation type="submission" date="2018-12" db="EMBL/GenBank/DDBJ databases">
        <authorList>
            <person name="hu s."/>
            <person name="Xu Y."/>
            <person name="Xu B."/>
            <person name="Li F."/>
        </authorList>
    </citation>
    <scope>NUCLEOTIDE SEQUENCE [LARGE SCALE GENOMIC DNA]</scope>
    <source>
        <strain evidence="4 6">KSW2-17</strain>
    </source>
</reference>
<evidence type="ECO:0000256" key="2">
    <source>
        <dbReference type="SAM" id="Phobius"/>
    </source>
</evidence>
<feature type="transmembrane region" description="Helical" evidence="2">
    <location>
        <begin position="101"/>
        <end position="120"/>
    </location>
</feature>
<gene>
    <name evidence="3" type="ORF">CLV49_1468</name>
    <name evidence="4" type="ORF">ELQ93_11860</name>
</gene>
<evidence type="ECO:0000313" key="6">
    <source>
        <dbReference type="Proteomes" id="UP000268291"/>
    </source>
</evidence>
<dbReference type="Proteomes" id="UP000268291">
    <property type="component" value="Unassembled WGS sequence"/>
</dbReference>
<feature type="compositionally biased region" description="Basic and acidic residues" evidence="1">
    <location>
        <begin position="127"/>
        <end position="140"/>
    </location>
</feature>
<dbReference type="Proteomes" id="UP000241203">
    <property type="component" value="Unassembled WGS sequence"/>
</dbReference>
<keyword evidence="2" id="KW-1133">Transmembrane helix</keyword>
<evidence type="ECO:0000313" key="5">
    <source>
        <dbReference type="Proteomes" id="UP000241203"/>
    </source>
</evidence>
<reference evidence="3 5" key="1">
    <citation type="submission" date="2018-03" db="EMBL/GenBank/DDBJ databases">
        <title>Genomic Encyclopedia of Archaeal and Bacterial Type Strains, Phase II (KMG-II): from individual species to whole genera.</title>
        <authorList>
            <person name="Goeker M."/>
        </authorList>
    </citation>
    <scope>NUCLEOTIDE SEQUENCE [LARGE SCALE GENOMIC DNA]</scope>
    <source>
        <strain evidence="3 5">DSM 21548</strain>
    </source>
</reference>
<organism evidence="3 5">
    <name type="scientific">Labedella gwakjiensis</name>
    <dbReference type="NCBI Taxonomy" id="390269"/>
    <lineage>
        <taxon>Bacteria</taxon>
        <taxon>Bacillati</taxon>
        <taxon>Actinomycetota</taxon>
        <taxon>Actinomycetes</taxon>
        <taxon>Micrococcales</taxon>
        <taxon>Microbacteriaceae</taxon>
        <taxon>Labedella</taxon>
    </lineage>
</organism>
<accession>A0A2P8GV74</accession>
<keyword evidence="2" id="KW-0472">Membrane</keyword>
<comment type="caution">
    <text evidence="3">The sequence shown here is derived from an EMBL/GenBank/DDBJ whole genome shotgun (WGS) entry which is preliminary data.</text>
</comment>